<evidence type="ECO:0000256" key="2">
    <source>
        <dbReference type="ARBA" id="ARBA00022692"/>
    </source>
</evidence>
<dbReference type="EMBL" id="HBHR01015314">
    <property type="protein sequence ID" value="CAD9866605.1"/>
    <property type="molecule type" value="Transcribed_RNA"/>
</dbReference>
<organism evidence="10">
    <name type="scientific">Fibrocapsa japonica</name>
    <dbReference type="NCBI Taxonomy" id="94617"/>
    <lineage>
        <taxon>Eukaryota</taxon>
        <taxon>Sar</taxon>
        <taxon>Stramenopiles</taxon>
        <taxon>Ochrophyta</taxon>
        <taxon>Raphidophyceae</taxon>
        <taxon>Chattonellales</taxon>
        <taxon>Chattonellaceae</taxon>
        <taxon>Fibrocapsa</taxon>
    </lineage>
</organism>
<feature type="domain" description="GOST seven transmembrane" evidence="9">
    <location>
        <begin position="221"/>
        <end position="470"/>
    </location>
</feature>
<evidence type="ECO:0000256" key="8">
    <source>
        <dbReference type="SAM" id="SignalP"/>
    </source>
</evidence>
<dbReference type="InterPro" id="IPR053937">
    <property type="entry name" value="GOST_TM"/>
</dbReference>
<keyword evidence="3 8" id="KW-0732">Signal</keyword>
<feature type="chain" id="PRO_5031342951" description="GOST seven transmembrane domain-containing protein" evidence="8">
    <location>
        <begin position="19"/>
        <end position="547"/>
    </location>
</feature>
<feature type="region of interest" description="Disordered" evidence="6">
    <location>
        <begin position="490"/>
        <end position="521"/>
    </location>
</feature>
<evidence type="ECO:0000256" key="7">
    <source>
        <dbReference type="SAM" id="Phobius"/>
    </source>
</evidence>
<dbReference type="InterPro" id="IPR009637">
    <property type="entry name" value="GPR107/GPR108-like"/>
</dbReference>
<protein>
    <recommendedName>
        <fullName evidence="9">GOST seven transmembrane domain-containing protein</fullName>
    </recommendedName>
</protein>
<evidence type="ECO:0000256" key="3">
    <source>
        <dbReference type="ARBA" id="ARBA00022729"/>
    </source>
</evidence>
<feature type="signal peptide" evidence="8">
    <location>
        <begin position="1"/>
        <end position="18"/>
    </location>
</feature>
<sequence>MKGFCGVVLSLGVCLSFAEIYPYNDFLLNSRQLIYRESGMFSHADAPSKMHPGKGRSFIKFTDLRFKQVAANWNKNNNLWKAVARVSAEGKNATAPTPSAANLDVAVFLRGQLDKLGFETGKNTGQREYCCSQMAVRAGFCSEPGRLVVPSNIHVARLSIPPGQEVHVLTGSTAGQYNVSRTGMYTVLIANCDESHSVLITGHTEWMNPFGYLPGEYWGNLPFFGWMSLLYLGLGILWTILCLRQMKDLLPVQLWISFVLFLGMVETTTKYFDFLAWDEEGHRNLGAMVFGMISGVCKRALSRMLVLIVSLGYGVVKPSLGNTFRMILMLGAAYLGLSLTYDLLSGLPSHDKDLAKPAFIDLLAILVLLQSFIDVVFYMWILQALTRTIFLLKTRKQWIKYMLFERFRLVLIISVLFSVAWSIFSIVMSTGSRLERDWQEAWTVPAIWEVLYLLILVAICVLWRPSINNQRYAYSMQLATDESGAGGIQLSGMLHDDEEEGGGERRKGDKEEEGEYGGGLLLADSDELLTIAGMDAGEQQMAVQKME</sequence>
<proteinExistence type="predicted"/>
<dbReference type="PANTHER" id="PTHR21229:SF1">
    <property type="entry name" value="GH17801P"/>
    <property type="match status" value="1"/>
</dbReference>
<dbReference type="Pfam" id="PF06814">
    <property type="entry name" value="GOST_TM"/>
    <property type="match status" value="1"/>
</dbReference>
<feature type="transmembrane region" description="Helical" evidence="7">
    <location>
        <begin position="326"/>
        <end position="344"/>
    </location>
</feature>
<name>A0A7S2XZ88_9STRA</name>
<accession>A0A7S2XZ88</accession>
<evidence type="ECO:0000256" key="4">
    <source>
        <dbReference type="ARBA" id="ARBA00022989"/>
    </source>
</evidence>
<comment type="subcellular location">
    <subcellularLocation>
        <location evidence="1">Membrane</location>
        <topology evidence="1">Multi-pass membrane protein</topology>
    </subcellularLocation>
</comment>
<feature type="transmembrane region" description="Helical" evidence="7">
    <location>
        <begin position="441"/>
        <end position="463"/>
    </location>
</feature>
<feature type="transmembrane region" description="Helical" evidence="7">
    <location>
        <begin position="285"/>
        <end position="314"/>
    </location>
</feature>
<reference evidence="10" key="1">
    <citation type="submission" date="2021-01" db="EMBL/GenBank/DDBJ databases">
        <authorList>
            <person name="Corre E."/>
            <person name="Pelletier E."/>
            <person name="Niang G."/>
            <person name="Scheremetjew M."/>
            <person name="Finn R."/>
            <person name="Kale V."/>
            <person name="Holt S."/>
            <person name="Cochrane G."/>
            <person name="Meng A."/>
            <person name="Brown T."/>
            <person name="Cohen L."/>
        </authorList>
    </citation>
    <scope>NUCLEOTIDE SEQUENCE</scope>
    <source>
        <strain evidence="10">CCMP1661</strain>
    </source>
</reference>
<evidence type="ECO:0000313" key="10">
    <source>
        <dbReference type="EMBL" id="CAD9866605.1"/>
    </source>
</evidence>
<dbReference type="GO" id="GO:0005794">
    <property type="term" value="C:Golgi apparatus"/>
    <property type="evidence" value="ECO:0007669"/>
    <property type="project" value="TreeGrafter"/>
</dbReference>
<keyword evidence="5 7" id="KW-0472">Membrane</keyword>
<evidence type="ECO:0000256" key="5">
    <source>
        <dbReference type="ARBA" id="ARBA00023136"/>
    </source>
</evidence>
<dbReference type="GO" id="GO:0016020">
    <property type="term" value="C:membrane"/>
    <property type="evidence" value="ECO:0007669"/>
    <property type="project" value="UniProtKB-SubCell"/>
</dbReference>
<dbReference type="AlphaFoldDB" id="A0A7S2XZ88"/>
<keyword evidence="4 7" id="KW-1133">Transmembrane helix</keyword>
<evidence type="ECO:0000259" key="9">
    <source>
        <dbReference type="Pfam" id="PF06814"/>
    </source>
</evidence>
<keyword evidence="2 7" id="KW-0812">Transmembrane</keyword>
<dbReference type="PANTHER" id="PTHR21229">
    <property type="entry name" value="LUNG SEVEN TRANSMEMBRANE RECEPTOR"/>
    <property type="match status" value="1"/>
</dbReference>
<gene>
    <name evidence="10" type="ORF">FJAP1339_LOCUS7634</name>
</gene>
<evidence type="ECO:0000256" key="6">
    <source>
        <dbReference type="SAM" id="MobiDB-lite"/>
    </source>
</evidence>
<evidence type="ECO:0000256" key="1">
    <source>
        <dbReference type="ARBA" id="ARBA00004141"/>
    </source>
</evidence>
<feature type="transmembrane region" description="Helical" evidence="7">
    <location>
        <begin position="223"/>
        <end position="242"/>
    </location>
</feature>
<feature type="transmembrane region" description="Helical" evidence="7">
    <location>
        <begin position="407"/>
        <end position="429"/>
    </location>
</feature>
<feature type="transmembrane region" description="Helical" evidence="7">
    <location>
        <begin position="364"/>
        <end position="386"/>
    </location>
</feature>
<feature type="transmembrane region" description="Helical" evidence="7">
    <location>
        <begin position="249"/>
        <end position="265"/>
    </location>
</feature>